<dbReference type="InterPro" id="IPR015422">
    <property type="entry name" value="PyrdxlP-dep_Trfase_small"/>
</dbReference>
<dbReference type="GO" id="GO:0030170">
    <property type="term" value="F:pyridoxal phosphate binding"/>
    <property type="evidence" value="ECO:0007669"/>
    <property type="project" value="TreeGrafter"/>
</dbReference>
<dbReference type="InterPro" id="IPR000653">
    <property type="entry name" value="DegT/StrS_aminotransferase"/>
</dbReference>
<organism evidence="5 6">
    <name type="scientific">Methylobacterium pseudosasicola</name>
    <dbReference type="NCBI Taxonomy" id="582667"/>
    <lineage>
        <taxon>Bacteria</taxon>
        <taxon>Pseudomonadati</taxon>
        <taxon>Pseudomonadota</taxon>
        <taxon>Alphaproteobacteria</taxon>
        <taxon>Hyphomicrobiales</taxon>
        <taxon>Methylobacteriaceae</taxon>
        <taxon>Methylobacterium</taxon>
    </lineage>
</organism>
<dbReference type="InterPro" id="IPR015424">
    <property type="entry name" value="PyrdxlP-dep_Trfase"/>
</dbReference>
<name>A0A1I4JMC1_9HYPH</name>
<dbReference type="Gene3D" id="3.40.640.10">
    <property type="entry name" value="Type I PLP-dependent aspartate aminotransferase-like (Major domain)"/>
    <property type="match status" value="1"/>
</dbReference>
<dbReference type="RefSeq" id="WP_092039762.1">
    <property type="nucleotide sequence ID" value="NZ_FOTK01000008.1"/>
</dbReference>
<comment type="similarity">
    <text evidence="3 4">Belongs to the DegT/DnrJ/EryC1 family.</text>
</comment>
<evidence type="ECO:0000313" key="6">
    <source>
        <dbReference type="Proteomes" id="UP000199048"/>
    </source>
</evidence>
<evidence type="ECO:0000256" key="4">
    <source>
        <dbReference type="RuleBase" id="RU004508"/>
    </source>
</evidence>
<gene>
    <name evidence="5" type="ORF">SAMN05192568_1008144</name>
</gene>
<dbReference type="PIRSF" id="PIRSF000390">
    <property type="entry name" value="PLP_StrS"/>
    <property type="match status" value="1"/>
</dbReference>
<sequence>MTDSLRAEILSLARTHFKARGTPAFVPGESYIPPSGKVMDAEDCAHLVDASLDMWLTAGRYADQFERELASVFGRRHARLTVSGSAANLLAFATLTSPKHGTRRLQSGDEVITVAAGFPTTVAPIVQHGCVPVFVDVDIETHNVNVDLLEAAVTPKTRAVMIAHSLGNPFDVVRVAEICHRHDLWLVEDCCDAFGATIGGRGVGTFGDLATLSFYPAHHITTGEGGAVLMDRGPLAKIAESFRDWGRDCYCKPGADNTCGNRFGWKLGDLPRGYDHKYTYSHIGYNLKLSDMQAALGVSQLTKLDHFVARRRENFAGLERRLRERKLDHLFHLPKATPGSEPSWFGYLLTVRDGAAIDRNSLVARLEEKRVGTRLLFAGNLTRQPAFRDVTYRVHAELIHTDKIMRDSFWIGVWPGITEPMLDYMADMLLTVTQELKG</sequence>
<dbReference type="SUPFAM" id="SSF53383">
    <property type="entry name" value="PLP-dependent transferases"/>
    <property type="match status" value="1"/>
</dbReference>
<dbReference type="InterPro" id="IPR015421">
    <property type="entry name" value="PyrdxlP-dep_Trfase_major"/>
</dbReference>
<comment type="cofactor">
    <cofactor evidence="1">
        <name>pyridoxal 5'-phosphate</name>
        <dbReference type="ChEBI" id="CHEBI:597326"/>
    </cofactor>
</comment>
<dbReference type="FunFam" id="3.40.640.10:FF:000079">
    <property type="entry name" value="LPS biosynthesis protein"/>
    <property type="match status" value="1"/>
</dbReference>
<dbReference type="CDD" id="cd00616">
    <property type="entry name" value="AHBA_syn"/>
    <property type="match status" value="1"/>
</dbReference>
<keyword evidence="2 4" id="KW-0663">Pyridoxal phosphate</keyword>
<dbReference type="AlphaFoldDB" id="A0A1I4JMC1"/>
<dbReference type="OrthoDB" id="9768668at2"/>
<evidence type="ECO:0000256" key="1">
    <source>
        <dbReference type="ARBA" id="ARBA00001933"/>
    </source>
</evidence>
<proteinExistence type="inferred from homology"/>
<dbReference type="Proteomes" id="UP000199048">
    <property type="component" value="Unassembled WGS sequence"/>
</dbReference>
<keyword evidence="6" id="KW-1185">Reference proteome</keyword>
<accession>A0A1I4JMC1</accession>
<dbReference type="GO" id="GO:0008483">
    <property type="term" value="F:transaminase activity"/>
    <property type="evidence" value="ECO:0007669"/>
    <property type="project" value="TreeGrafter"/>
</dbReference>
<dbReference type="Pfam" id="PF01041">
    <property type="entry name" value="DegT_DnrJ_EryC1"/>
    <property type="match status" value="1"/>
</dbReference>
<evidence type="ECO:0000256" key="3">
    <source>
        <dbReference type="ARBA" id="ARBA00037999"/>
    </source>
</evidence>
<evidence type="ECO:0000313" key="5">
    <source>
        <dbReference type="EMBL" id="SFL67755.1"/>
    </source>
</evidence>
<dbReference type="PANTHER" id="PTHR30244:SF34">
    <property type="entry name" value="DTDP-4-AMINO-4,6-DIDEOXYGALACTOSE TRANSAMINASE"/>
    <property type="match status" value="1"/>
</dbReference>
<dbReference type="NCBIfam" id="NF011936">
    <property type="entry name" value="PRK15407.1"/>
    <property type="match status" value="1"/>
</dbReference>
<dbReference type="PANTHER" id="PTHR30244">
    <property type="entry name" value="TRANSAMINASE"/>
    <property type="match status" value="1"/>
</dbReference>
<evidence type="ECO:0000256" key="2">
    <source>
        <dbReference type="ARBA" id="ARBA00022898"/>
    </source>
</evidence>
<protein>
    <submittedName>
        <fullName evidence="5">CDP-6-deoxy-D-xylo-4-hexulose-3-dehydrase</fullName>
    </submittedName>
</protein>
<reference evidence="6" key="1">
    <citation type="submission" date="2016-10" db="EMBL/GenBank/DDBJ databases">
        <authorList>
            <person name="Varghese N."/>
            <person name="Submissions S."/>
        </authorList>
    </citation>
    <scope>NUCLEOTIDE SEQUENCE [LARGE SCALE GENOMIC DNA]</scope>
    <source>
        <strain evidence="6">BL36</strain>
    </source>
</reference>
<dbReference type="Gene3D" id="3.90.1150.10">
    <property type="entry name" value="Aspartate Aminotransferase, domain 1"/>
    <property type="match status" value="1"/>
</dbReference>
<dbReference type="GO" id="GO:0000271">
    <property type="term" value="P:polysaccharide biosynthetic process"/>
    <property type="evidence" value="ECO:0007669"/>
    <property type="project" value="TreeGrafter"/>
</dbReference>
<dbReference type="EMBL" id="FOTK01000008">
    <property type="protein sequence ID" value="SFL67755.1"/>
    <property type="molecule type" value="Genomic_DNA"/>
</dbReference>
<dbReference type="STRING" id="582667.SAMN05192568_1008144"/>